<dbReference type="FunCoup" id="A0A163K231">
    <property type="interactions" value="24"/>
</dbReference>
<evidence type="ECO:0000256" key="10">
    <source>
        <dbReference type="SAM" id="MobiDB-lite"/>
    </source>
</evidence>
<evidence type="ECO:0000256" key="1">
    <source>
        <dbReference type="ARBA" id="ARBA00004141"/>
    </source>
</evidence>
<keyword evidence="6" id="KW-0547">Nucleotide-binding</keyword>
<dbReference type="GO" id="GO:0005524">
    <property type="term" value="F:ATP binding"/>
    <property type="evidence" value="ECO:0007669"/>
    <property type="project" value="UniProtKB-KW"/>
</dbReference>
<comment type="similarity">
    <text evidence="2">Belongs to the ABC transporter superfamily. ABCB family. Multidrug resistance exporter (TC 3.A.1.201) subfamily.</text>
</comment>
<feature type="transmembrane region" description="Helical" evidence="11">
    <location>
        <begin position="237"/>
        <end position="256"/>
    </location>
</feature>
<dbReference type="CDD" id="cd03249">
    <property type="entry name" value="ABC_MTABC3_MDL1_MDL2"/>
    <property type="match status" value="2"/>
</dbReference>
<organism evidence="14">
    <name type="scientific">Absidia glauca</name>
    <name type="common">Pin mould</name>
    <dbReference type="NCBI Taxonomy" id="4829"/>
    <lineage>
        <taxon>Eukaryota</taxon>
        <taxon>Fungi</taxon>
        <taxon>Fungi incertae sedis</taxon>
        <taxon>Mucoromycota</taxon>
        <taxon>Mucoromycotina</taxon>
        <taxon>Mucoromycetes</taxon>
        <taxon>Mucorales</taxon>
        <taxon>Cunninghamellaceae</taxon>
        <taxon>Absidia</taxon>
    </lineage>
</organism>
<name>A0A163K231_ABSGL</name>
<keyword evidence="5" id="KW-0677">Repeat</keyword>
<dbReference type="Proteomes" id="UP000078561">
    <property type="component" value="Unassembled WGS sequence"/>
</dbReference>
<feature type="transmembrane region" description="Helical" evidence="11">
    <location>
        <begin position="341"/>
        <end position="363"/>
    </location>
</feature>
<evidence type="ECO:0000256" key="2">
    <source>
        <dbReference type="ARBA" id="ARBA00007577"/>
    </source>
</evidence>
<comment type="subcellular location">
    <subcellularLocation>
        <location evidence="1">Membrane</location>
        <topology evidence="1">Multi-pass membrane protein</topology>
    </subcellularLocation>
</comment>
<evidence type="ECO:0000259" key="12">
    <source>
        <dbReference type="PROSITE" id="PS50893"/>
    </source>
</evidence>
<dbReference type="InterPro" id="IPR039421">
    <property type="entry name" value="Type_1_exporter"/>
</dbReference>
<feature type="transmembrane region" description="Helical" evidence="11">
    <location>
        <begin position="104"/>
        <end position="131"/>
    </location>
</feature>
<feature type="transmembrane region" description="Helical" evidence="11">
    <location>
        <begin position="813"/>
        <end position="838"/>
    </location>
</feature>
<feature type="domain" description="ABC transmembrane type-1" evidence="13">
    <location>
        <begin position="769"/>
        <end position="1061"/>
    </location>
</feature>
<dbReference type="FunFam" id="1.20.1560.10:FF:000018">
    <property type="entry name" value="ATP-binding cassette subfamily B member 11"/>
    <property type="match status" value="1"/>
</dbReference>
<evidence type="ECO:0000256" key="4">
    <source>
        <dbReference type="ARBA" id="ARBA00022692"/>
    </source>
</evidence>
<dbReference type="SUPFAM" id="SSF90123">
    <property type="entry name" value="ABC transporter transmembrane region"/>
    <property type="match status" value="2"/>
</dbReference>
<feature type="domain" description="ABC transporter" evidence="12">
    <location>
        <begin position="1095"/>
        <end position="1338"/>
    </location>
</feature>
<dbReference type="InterPro" id="IPR017871">
    <property type="entry name" value="ABC_transporter-like_CS"/>
</dbReference>
<dbReference type="PANTHER" id="PTHR43394:SF27">
    <property type="entry name" value="ATP-DEPENDENT TRANSLOCASE ABCB1-LIKE"/>
    <property type="match status" value="1"/>
</dbReference>
<reference evidence="14" key="1">
    <citation type="submission" date="2016-04" db="EMBL/GenBank/DDBJ databases">
        <authorList>
            <person name="Evans L.H."/>
            <person name="Alamgir A."/>
            <person name="Owens N."/>
            <person name="Weber N.D."/>
            <person name="Virtaneva K."/>
            <person name="Barbian K."/>
            <person name="Babar A."/>
            <person name="Rosenke K."/>
        </authorList>
    </citation>
    <scope>NUCLEOTIDE SEQUENCE [LARGE SCALE GENOMIC DNA]</scope>
    <source>
        <strain evidence="14">CBS 101.48</strain>
    </source>
</reference>
<dbReference type="InterPro" id="IPR011527">
    <property type="entry name" value="ABC1_TM_dom"/>
</dbReference>
<evidence type="ECO:0000256" key="6">
    <source>
        <dbReference type="ARBA" id="ARBA00022741"/>
    </source>
</evidence>
<evidence type="ECO:0000259" key="13">
    <source>
        <dbReference type="PROSITE" id="PS50929"/>
    </source>
</evidence>
<dbReference type="GO" id="GO:0016887">
    <property type="term" value="F:ATP hydrolysis activity"/>
    <property type="evidence" value="ECO:0007669"/>
    <property type="project" value="InterPro"/>
</dbReference>
<accession>A0A163K231</accession>
<dbReference type="GO" id="GO:0090374">
    <property type="term" value="P:oligopeptide export from mitochondrion"/>
    <property type="evidence" value="ECO:0007669"/>
    <property type="project" value="TreeGrafter"/>
</dbReference>
<evidence type="ECO:0000256" key="5">
    <source>
        <dbReference type="ARBA" id="ARBA00022737"/>
    </source>
</evidence>
<dbReference type="Pfam" id="PF00005">
    <property type="entry name" value="ABC_tran"/>
    <property type="match status" value="2"/>
</dbReference>
<dbReference type="PANTHER" id="PTHR43394">
    <property type="entry name" value="ATP-DEPENDENT PERMEASE MDL1, MITOCHONDRIAL"/>
    <property type="match status" value="1"/>
</dbReference>
<evidence type="ECO:0000313" key="14">
    <source>
        <dbReference type="EMBL" id="SAM04995.1"/>
    </source>
</evidence>
<keyword evidence="15" id="KW-1185">Reference proteome</keyword>
<evidence type="ECO:0000256" key="3">
    <source>
        <dbReference type="ARBA" id="ARBA00022448"/>
    </source>
</evidence>
<feature type="compositionally biased region" description="Polar residues" evidence="10">
    <location>
        <begin position="1"/>
        <end position="19"/>
    </location>
</feature>
<dbReference type="OMA" id="VNGWIQM"/>
<dbReference type="PROSITE" id="PS50893">
    <property type="entry name" value="ABC_TRANSPORTER_2"/>
    <property type="match status" value="2"/>
</dbReference>
<dbReference type="SMART" id="SM00382">
    <property type="entry name" value="AAA"/>
    <property type="match status" value="2"/>
</dbReference>
<dbReference type="PROSITE" id="PS00211">
    <property type="entry name" value="ABC_TRANSPORTER_1"/>
    <property type="match status" value="2"/>
</dbReference>
<dbReference type="GO" id="GO:0005743">
    <property type="term" value="C:mitochondrial inner membrane"/>
    <property type="evidence" value="ECO:0007669"/>
    <property type="project" value="TreeGrafter"/>
</dbReference>
<dbReference type="Gene3D" id="3.40.50.300">
    <property type="entry name" value="P-loop containing nucleotide triphosphate hydrolases"/>
    <property type="match status" value="2"/>
</dbReference>
<feature type="compositionally biased region" description="Low complexity" evidence="10">
    <location>
        <begin position="27"/>
        <end position="39"/>
    </location>
</feature>
<dbReference type="InterPro" id="IPR003439">
    <property type="entry name" value="ABC_transporter-like_ATP-bd"/>
</dbReference>
<evidence type="ECO:0000256" key="7">
    <source>
        <dbReference type="ARBA" id="ARBA00022840"/>
    </source>
</evidence>
<feature type="transmembrane region" description="Helical" evidence="11">
    <location>
        <begin position="161"/>
        <end position="185"/>
    </location>
</feature>
<sequence length="1344" mass="147627">MTGSPPSTPSSAHTLNGERTAQPIVMTTTTEVNNNTESSSIDEKHASDIAEELPIQQPTINNDSNGDEKEGTGKKKTKTKAKKKKEPTVPIHGLFRFATLSDKIMILMALIFSAGIGALQPATIIIFGSFLGQVQNVYSASMMPGVECTPSGTGLEMTKPLILIFVYMGTAVLVGAYLTNAFWVFTGERQTRRIRVAYVHAILRQDMGWFDKAEDGSLTTRLSGDTQLIQDGISEKFGLFVTAISQFVSGFVISFVKGPKMAAVMLATMPLLAGAGAAMGYFITKHTLLAQNSYADAGAVAEQAFAGIRTLSAFSLQDRFFKRYDKELAHARDAGIKRGRILGFGFGSFMFILFSTYGLAFWYGSQLVMAGEFDASQVLIVFFSMIMGAIALLQLPPNISAVSSACGAAYKIFETIDRVPDIDSDSKEGIQPDRIQGEIEFRDIKFVYPTRPDVTILKKLNLKVHPGMTVAFVGPSGSGKSTSISLLQRFYDPLEGSVLLDGKDLKEYNVAWLRRQIGVVSQEPVLFNMSIKQNLLMGAIGEVTPEEMVEACKKANCHAFITQLPQGYDTMIGGTGLLSGGQKQRIAIARAILKNPSILLLDEATSALDTQSERLVQKALDVAAADRTTIVIAHRLSTIRNADLIVVMDQGDLVEQGTHNELLAQEGVYAQLVKKQEIALEQSNYVETEVDEETLLRQEQIELEKAQEIQVVTEKRGSVDLIKLNSRSSVDAYELKLQKQKEERKLASKQKAPFRRVVMQMRPEWHYLATGVVGAAISGAVFPCFALVFAQVLNTIMFSKTPQDMAPGPMQGANLYAFLFLIIGCAAFFGFSTQLLSFETAGEHYTKRLRGQVLRAYMRQETGYFDHEEHSVGALTSKLAIDAKNVNELVTKTWGDITQVIVTAIVGLVIAFTHSWTLTLIILCMAPFIMFATAYESKIHRGFEDKTKKANEQSGEVAGEAIKEIRTVAALHRQQHFEDRFYKATERPHQLARHKAITASLGYGLHQGINIYTNAVAFYAGIRLMDDCKIVFLDMFATMMVIMISAQGVGRASVFTSIFAKAKISGIAIFEVTDRTPKIDPDLEGIEPETIDGTIDFENINFRYPARPDVPIFNGDFNLHGKANTTIALVGPSGCGKSTTVAQLLRLYDPLDGAVRVDGLNINTFTLGNLRSHMALVSQEPTLFDISIGENVRYGIEEHQDVTQEQVEEACKSANIHKFIMSLPQGYDTRVGDKGSQLSGGQKQRIAIARALIRHPKLLLLDEATSALDSESEKLVQAAIDKILDDKSSRTTITIAHRLSTIQNADVICVIKDGRVIEQGSHFELLKLNGVYSELVHQQSLSAN</sequence>
<feature type="compositionally biased region" description="Basic residues" evidence="10">
    <location>
        <begin position="74"/>
        <end position="85"/>
    </location>
</feature>
<dbReference type="Gene3D" id="1.20.1560.10">
    <property type="entry name" value="ABC transporter type 1, transmembrane domain"/>
    <property type="match status" value="1"/>
</dbReference>
<dbReference type="EMBL" id="LT554417">
    <property type="protein sequence ID" value="SAM04995.1"/>
    <property type="molecule type" value="Genomic_DNA"/>
</dbReference>
<keyword evidence="4 11" id="KW-0812">Transmembrane</keyword>
<feature type="domain" description="ABC transporter" evidence="12">
    <location>
        <begin position="439"/>
        <end position="675"/>
    </location>
</feature>
<dbReference type="STRING" id="4829.A0A163K231"/>
<gene>
    <name evidence="14" type="primary">ABSGL_10861.1 scaffold 12033</name>
</gene>
<dbReference type="InterPro" id="IPR027417">
    <property type="entry name" value="P-loop_NTPase"/>
</dbReference>
<evidence type="ECO:0000256" key="11">
    <source>
        <dbReference type="SAM" id="Phobius"/>
    </source>
</evidence>
<dbReference type="SUPFAM" id="SSF52540">
    <property type="entry name" value="P-loop containing nucleoside triphosphate hydrolases"/>
    <property type="match status" value="2"/>
</dbReference>
<keyword evidence="8 11" id="KW-1133">Transmembrane helix</keyword>
<keyword evidence="9 11" id="KW-0472">Membrane</keyword>
<feature type="transmembrane region" description="Helical" evidence="11">
    <location>
        <begin position="375"/>
        <end position="395"/>
    </location>
</feature>
<dbReference type="OrthoDB" id="6500128at2759"/>
<evidence type="ECO:0000313" key="15">
    <source>
        <dbReference type="Proteomes" id="UP000078561"/>
    </source>
</evidence>
<evidence type="ECO:0000256" key="8">
    <source>
        <dbReference type="ARBA" id="ARBA00022989"/>
    </source>
</evidence>
<dbReference type="FunFam" id="3.40.50.300:FF:000205">
    <property type="entry name" value="ABC transporter B family member 4"/>
    <property type="match status" value="2"/>
</dbReference>
<dbReference type="GO" id="GO:0015421">
    <property type="term" value="F:ABC-type oligopeptide transporter activity"/>
    <property type="evidence" value="ECO:0007669"/>
    <property type="project" value="TreeGrafter"/>
</dbReference>
<dbReference type="InterPro" id="IPR003593">
    <property type="entry name" value="AAA+_ATPase"/>
</dbReference>
<feature type="transmembrane region" description="Helical" evidence="11">
    <location>
        <begin position="765"/>
        <end position="793"/>
    </location>
</feature>
<proteinExistence type="inferred from homology"/>
<feature type="transmembrane region" description="Helical" evidence="11">
    <location>
        <begin position="262"/>
        <end position="283"/>
    </location>
</feature>
<dbReference type="CDD" id="cd18578">
    <property type="entry name" value="ABC_6TM_Pgp_ABCB1_D2_like"/>
    <property type="match status" value="1"/>
</dbReference>
<dbReference type="Pfam" id="PF00664">
    <property type="entry name" value="ABC_membrane"/>
    <property type="match status" value="2"/>
</dbReference>
<evidence type="ECO:0000256" key="9">
    <source>
        <dbReference type="ARBA" id="ARBA00023136"/>
    </source>
</evidence>
<dbReference type="InterPro" id="IPR036640">
    <property type="entry name" value="ABC1_TM_sf"/>
</dbReference>
<dbReference type="InParanoid" id="A0A163K231"/>
<feature type="domain" description="ABC transmembrane type-1" evidence="13">
    <location>
        <begin position="107"/>
        <end position="404"/>
    </location>
</feature>
<feature type="transmembrane region" description="Helical" evidence="11">
    <location>
        <begin position="894"/>
        <end position="912"/>
    </location>
</feature>
<keyword evidence="3" id="KW-0813">Transport</keyword>
<keyword evidence="7" id="KW-0067">ATP-binding</keyword>
<dbReference type="PROSITE" id="PS50929">
    <property type="entry name" value="ABC_TM1F"/>
    <property type="match status" value="2"/>
</dbReference>
<protein>
    <submittedName>
        <fullName evidence="14">Uncharacterized protein</fullName>
    </submittedName>
</protein>
<dbReference type="CDD" id="cd18577">
    <property type="entry name" value="ABC_6TM_Pgp_ABCB1_D1_like"/>
    <property type="match status" value="1"/>
</dbReference>
<feature type="region of interest" description="Disordered" evidence="10">
    <location>
        <begin position="1"/>
        <end position="85"/>
    </location>
</feature>